<organism evidence="3 4">
    <name type="scientific">Phenylobacterium montanum</name>
    <dbReference type="NCBI Taxonomy" id="2823693"/>
    <lineage>
        <taxon>Bacteria</taxon>
        <taxon>Pseudomonadati</taxon>
        <taxon>Pseudomonadota</taxon>
        <taxon>Alphaproteobacteria</taxon>
        <taxon>Caulobacterales</taxon>
        <taxon>Caulobacteraceae</taxon>
        <taxon>Phenylobacterium</taxon>
    </lineage>
</organism>
<evidence type="ECO:0000256" key="2">
    <source>
        <dbReference type="SAM" id="SignalP"/>
    </source>
</evidence>
<feature type="compositionally biased region" description="Pro residues" evidence="1">
    <location>
        <begin position="175"/>
        <end position="184"/>
    </location>
</feature>
<protein>
    <submittedName>
        <fullName evidence="3">Uncharacterized protein</fullName>
    </submittedName>
</protein>
<keyword evidence="2" id="KW-0732">Signal</keyword>
<feature type="compositionally biased region" description="Pro residues" evidence="1">
    <location>
        <begin position="65"/>
        <end position="79"/>
    </location>
</feature>
<dbReference type="RefSeq" id="WP_211936150.1">
    <property type="nucleotide sequence ID" value="NZ_CP073078.1"/>
</dbReference>
<name>A0A975FV79_9CAUL</name>
<evidence type="ECO:0000313" key="4">
    <source>
        <dbReference type="Proteomes" id="UP000676409"/>
    </source>
</evidence>
<proteinExistence type="predicted"/>
<dbReference type="AlphaFoldDB" id="A0A975FV79"/>
<feature type="signal peptide" evidence="2">
    <location>
        <begin position="1"/>
        <end position="25"/>
    </location>
</feature>
<feature type="region of interest" description="Disordered" evidence="1">
    <location>
        <begin position="152"/>
        <end position="214"/>
    </location>
</feature>
<feature type="compositionally biased region" description="Polar residues" evidence="1">
    <location>
        <begin position="188"/>
        <end position="198"/>
    </location>
</feature>
<reference evidence="3" key="1">
    <citation type="submission" date="2021-04" db="EMBL/GenBank/DDBJ databases">
        <title>The complete genome sequence of Caulobacter sp. S6.</title>
        <authorList>
            <person name="Tang Y."/>
            <person name="Ouyang W."/>
            <person name="Liu Q."/>
            <person name="Huang B."/>
            <person name="Guo Z."/>
            <person name="Lei P."/>
        </authorList>
    </citation>
    <scope>NUCLEOTIDE SEQUENCE</scope>
    <source>
        <strain evidence="3">S6</strain>
    </source>
</reference>
<feature type="compositionally biased region" description="Pro residues" evidence="1">
    <location>
        <begin position="109"/>
        <end position="129"/>
    </location>
</feature>
<gene>
    <name evidence="3" type="ORF">KCG34_13400</name>
</gene>
<evidence type="ECO:0000256" key="1">
    <source>
        <dbReference type="SAM" id="MobiDB-lite"/>
    </source>
</evidence>
<feature type="region of interest" description="Disordered" evidence="1">
    <location>
        <begin position="25"/>
        <end position="132"/>
    </location>
</feature>
<dbReference type="EMBL" id="CP073078">
    <property type="protein sequence ID" value="QUD86098.1"/>
    <property type="molecule type" value="Genomic_DNA"/>
</dbReference>
<sequence length="214" mass="21599">MPVRPVIALLVAPVLALSAAGGALAGQDRYGPSMRPESGADQAPAPTTYLTWPGKAPVAARPAAEPRPLPSSIYAPPPALGLRPAESPSAYAPQKPAPVRTASAALHPRPAPVAKPAPPPAQPAAPVQPTPAAVAANSAMPAHFYSVQREFGLKPDPIPLPNQFFADGSSNDLAGPPPPPPPHLIPGQSASSAANVQRAQMAADMAEGDAPPSN</sequence>
<dbReference type="Proteomes" id="UP000676409">
    <property type="component" value="Chromosome"/>
</dbReference>
<keyword evidence="4" id="KW-1185">Reference proteome</keyword>
<feature type="chain" id="PRO_5037169810" evidence="2">
    <location>
        <begin position="26"/>
        <end position="214"/>
    </location>
</feature>
<evidence type="ECO:0000313" key="3">
    <source>
        <dbReference type="EMBL" id="QUD86098.1"/>
    </source>
</evidence>
<accession>A0A975FV79</accession>
<dbReference type="KEGG" id="caul:KCG34_13400"/>